<name>A0A6A6XEM5_9PLEO</name>
<gene>
    <name evidence="2" type="ORF">K505DRAFT_20349</name>
</gene>
<accession>A0A6A6XEM5</accession>
<feature type="compositionally biased region" description="Acidic residues" evidence="1">
    <location>
        <begin position="675"/>
        <end position="686"/>
    </location>
</feature>
<feature type="compositionally biased region" description="Polar residues" evidence="1">
    <location>
        <begin position="387"/>
        <end position="396"/>
    </location>
</feature>
<sequence length="831" mass="91193">MAARPLPVSVALPSSPRSPTLSDAGMILPEADPLRSYSPNPYIERPPSPPSLLYAHSNRSAHTIKLGSAPQTWRGPTPPVRSPPLSAQSSRSTLRIMADSGAAPKTPGANNDNLASSPTIQDALSSHPPNSWGGQPQQQRRFSNTSSSVHSDDLENIKWPGFAEPANFDDSGVVLEDEEEQDHFPVDVRGDDDIENDGWMDEQSDPEDDDMYSSAALSRRAEIILANAKKRLNVMEGNLRGARQSLVVSPSFNHTAKMAPELPHPLSALRDRDRRLYAGMGPIAPRIRPFYSSPLSSNNNSPGHSRVLSETSAQVSFSPTHMNRMMLNKRATSAMGTASGPWSPEGYGQGRFPIRESRSVEVMREPKSNGWGNNEDRDPSLHAYSRGSRSPPNTLETLPEDGSPKLHRSASAASDLRDQMKDLKGRISSLKQRAKEDNLRRRSLQSLRTPSPFTSAETWYSEAETYKNGGSPVTADGGVGIKTESPTRKALYEDEQVDSSIPQISSVETSTRQMEPPQENTHTAMPLKSPLSPDYPASQYDDAQDTQYVEPPANTGEIEDGLDEMDENDFVSIYGEDLEPAGNSVYEDAVYEMPVAERHEDRVDAFDYENFFLHSAMGTYSSGSRRSSSSSADSVATTRPVVPVDSSTKRVSYHQRNSSMDSVSTMASFATAAEEQSDDEEEENEQMDQFSQQLLPQTVAPRHTALHGYMSPRSDSAINMGKANGSPTLASPTQASRTSSRGSSPAGDLASGLQTSKIFSILTESHAQDEPRLALNEEEKQLIYSLAASFQQVCAHLQSTSGDQYERKEWRRRLDEARRLLNGENLEGQLF</sequence>
<feature type="region of interest" description="Disordered" evidence="1">
    <location>
        <begin position="332"/>
        <end position="487"/>
    </location>
</feature>
<proteinExistence type="predicted"/>
<dbReference type="Proteomes" id="UP000799757">
    <property type="component" value="Unassembled WGS sequence"/>
</dbReference>
<feature type="compositionally biased region" description="Low complexity" evidence="1">
    <location>
        <begin position="621"/>
        <end position="631"/>
    </location>
</feature>
<feature type="region of interest" description="Disordered" evidence="1">
    <location>
        <begin position="707"/>
        <end position="751"/>
    </location>
</feature>
<feature type="region of interest" description="Disordered" evidence="1">
    <location>
        <begin position="506"/>
        <end position="540"/>
    </location>
</feature>
<evidence type="ECO:0000313" key="2">
    <source>
        <dbReference type="EMBL" id="KAF2794892.1"/>
    </source>
</evidence>
<feature type="region of interest" description="Disordered" evidence="1">
    <location>
        <begin position="619"/>
        <end position="690"/>
    </location>
</feature>
<feature type="compositionally biased region" description="Polar residues" evidence="1">
    <location>
        <begin position="645"/>
        <end position="668"/>
    </location>
</feature>
<organism evidence="2 3">
    <name type="scientific">Melanomma pulvis-pyrius CBS 109.77</name>
    <dbReference type="NCBI Taxonomy" id="1314802"/>
    <lineage>
        <taxon>Eukaryota</taxon>
        <taxon>Fungi</taxon>
        <taxon>Dikarya</taxon>
        <taxon>Ascomycota</taxon>
        <taxon>Pezizomycotina</taxon>
        <taxon>Dothideomycetes</taxon>
        <taxon>Pleosporomycetidae</taxon>
        <taxon>Pleosporales</taxon>
        <taxon>Melanommataceae</taxon>
        <taxon>Melanomma</taxon>
    </lineage>
</organism>
<evidence type="ECO:0000256" key="1">
    <source>
        <dbReference type="SAM" id="MobiDB-lite"/>
    </source>
</evidence>
<feature type="compositionally biased region" description="Polar residues" evidence="1">
    <location>
        <begin position="725"/>
        <end position="743"/>
    </location>
</feature>
<feature type="compositionally biased region" description="Polar residues" evidence="1">
    <location>
        <begin position="108"/>
        <end position="149"/>
    </location>
</feature>
<feature type="compositionally biased region" description="Basic and acidic residues" evidence="1">
    <location>
        <begin position="415"/>
        <end position="425"/>
    </location>
</feature>
<keyword evidence="3" id="KW-1185">Reference proteome</keyword>
<feature type="region of interest" description="Disordered" evidence="1">
    <location>
        <begin position="186"/>
        <end position="211"/>
    </location>
</feature>
<feature type="compositionally biased region" description="Basic and acidic residues" evidence="1">
    <location>
        <begin position="353"/>
        <end position="367"/>
    </location>
</feature>
<feature type="region of interest" description="Disordered" evidence="1">
    <location>
        <begin position="1"/>
        <end position="153"/>
    </location>
</feature>
<protein>
    <submittedName>
        <fullName evidence="2">Uncharacterized protein</fullName>
    </submittedName>
</protein>
<dbReference type="AlphaFoldDB" id="A0A6A6XEM5"/>
<dbReference type="OrthoDB" id="3438840at2759"/>
<feature type="compositionally biased region" description="Polar residues" evidence="1">
    <location>
        <begin position="444"/>
        <end position="458"/>
    </location>
</feature>
<feature type="compositionally biased region" description="Polar residues" evidence="1">
    <location>
        <begin position="506"/>
        <end position="523"/>
    </location>
</feature>
<evidence type="ECO:0000313" key="3">
    <source>
        <dbReference type="Proteomes" id="UP000799757"/>
    </source>
</evidence>
<dbReference type="EMBL" id="MU001876">
    <property type="protein sequence ID" value="KAF2794892.1"/>
    <property type="molecule type" value="Genomic_DNA"/>
</dbReference>
<reference evidence="2" key="1">
    <citation type="journal article" date="2020" name="Stud. Mycol.">
        <title>101 Dothideomycetes genomes: a test case for predicting lifestyles and emergence of pathogens.</title>
        <authorList>
            <person name="Haridas S."/>
            <person name="Albert R."/>
            <person name="Binder M."/>
            <person name="Bloem J."/>
            <person name="Labutti K."/>
            <person name="Salamov A."/>
            <person name="Andreopoulos B."/>
            <person name="Baker S."/>
            <person name="Barry K."/>
            <person name="Bills G."/>
            <person name="Bluhm B."/>
            <person name="Cannon C."/>
            <person name="Castanera R."/>
            <person name="Culley D."/>
            <person name="Daum C."/>
            <person name="Ezra D."/>
            <person name="Gonzalez J."/>
            <person name="Henrissat B."/>
            <person name="Kuo A."/>
            <person name="Liang C."/>
            <person name="Lipzen A."/>
            <person name="Lutzoni F."/>
            <person name="Magnuson J."/>
            <person name="Mondo S."/>
            <person name="Nolan M."/>
            <person name="Ohm R."/>
            <person name="Pangilinan J."/>
            <person name="Park H.-J."/>
            <person name="Ramirez L."/>
            <person name="Alfaro M."/>
            <person name="Sun H."/>
            <person name="Tritt A."/>
            <person name="Yoshinaga Y."/>
            <person name="Zwiers L.-H."/>
            <person name="Turgeon B."/>
            <person name="Goodwin S."/>
            <person name="Spatafora J."/>
            <person name="Crous P."/>
            <person name="Grigoriev I."/>
        </authorList>
    </citation>
    <scope>NUCLEOTIDE SEQUENCE</scope>
    <source>
        <strain evidence="2">CBS 109.77</strain>
    </source>
</reference>
<feature type="compositionally biased region" description="Acidic residues" evidence="1">
    <location>
        <begin position="192"/>
        <end position="211"/>
    </location>
</feature>
<feature type="compositionally biased region" description="Low complexity" evidence="1">
    <location>
        <begin position="1"/>
        <end position="19"/>
    </location>
</feature>